<organism evidence="2 3">
    <name type="scientific">Gossypium schwendimanii</name>
    <name type="common">Cotton</name>
    <dbReference type="NCBI Taxonomy" id="34291"/>
    <lineage>
        <taxon>Eukaryota</taxon>
        <taxon>Viridiplantae</taxon>
        <taxon>Streptophyta</taxon>
        <taxon>Embryophyta</taxon>
        <taxon>Tracheophyta</taxon>
        <taxon>Spermatophyta</taxon>
        <taxon>Magnoliopsida</taxon>
        <taxon>eudicotyledons</taxon>
        <taxon>Gunneridae</taxon>
        <taxon>Pentapetalae</taxon>
        <taxon>rosids</taxon>
        <taxon>malvids</taxon>
        <taxon>Malvales</taxon>
        <taxon>Malvaceae</taxon>
        <taxon>Malvoideae</taxon>
        <taxon>Gossypium</taxon>
    </lineage>
</organism>
<feature type="region of interest" description="Disordered" evidence="1">
    <location>
        <begin position="1"/>
        <end position="42"/>
    </location>
</feature>
<evidence type="ECO:0000313" key="2">
    <source>
        <dbReference type="EMBL" id="MBA0850890.1"/>
    </source>
</evidence>
<gene>
    <name evidence="2" type="ORF">Goshw_008973</name>
</gene>
<evidence type="ECO:0000256" key="1">
    <source>
        <dbReference type="SAM" id="MobiDB-lite"/>
    </source>
</evidence>
<comment type="caution">
    <text evidence="2">The sequence shown here is derived from an EMBL/GenBank/DDBJ whole genome shotgun (WGS) entry which is preliminary data.</text>
</comment>
<sequence length="42" mass="4632">AFASWSLERGIKREAGFTEQRKPPAPSSGRITGLIHSEPPRL</sequence>
<dbReference type="Proteomes" id="UP000593576">
    <property type="component" value="Unassembled WGS sequence"/>
</dbReference>
<feature type="non-terminal residue" evidence="2">
    <location>
        <position position="1"/>
    </location>
</feature>
<dbReference type="EMBL" id="JABFAF010000003">
    <property type="protein sequence ID" value="MBA0850890.1"/>
    <property type="molecule type" value="Genomic_DNA"/>
</dbReference>
<name>A0A7J9KWS2_GOSSC</name>
<dbReference type="OrthoDB" id="1431376at2759"/>
<evidence type="ECO:0000313" key="3">
    <source>
        <dbReference type="Proteomes" id="UP000593576"/>
    </source>
</evidence>
<feature type="compositionally biased region" description="Basic and acidic residues" evidence="1">
    <location>
        <begin position="9"/>
        <end position="22"/>
    </location>
</feature>
<keyword evidence="3" id="KW-1185">Reference proteome</keyword>
<proteinExistence type="predicted"/>
<accession>A0A7J9KWS2</accession>
<protein>
    <submittedName>
        <fullName evidence="2">Uncharacterized protein</fullName>
    </submittedName>
</protein>
<dbReference type="AlphaFoldDB" id="A0A7J9KWS2"/>
<dbReference type="AntiFam" id="ANF00038">
    <property type="entry name" value="Overlaps SRP RNA, same strand"/>
</dbReference>
<reference evidence="2 3" key="1">
    <citation type="journal article" date="2019" name="Genome Biol. Evol.">
        <title>Insights into the evolution of the New World diploid cottons (Gossypium, subgenus Houzingenia) based on genome sequencing.</title>
        <authorList>
            <person name="Grover C.E."/>
            <person name="Arick M.A. 2nd"/>
            <person name="Thrash A."/>
            <person name="Conover J.L."/>
            <person name="Sanders W.S."/>
            <person name="Peterson D.G."/>
            <person name="Frelichowski J.E."/>
            <person name="Scheffler J.A."/>
            <person name="Scheffler B.E."/>
            <person name="Wendel J.F."/>
        </authorList>
    </citation>
    <scope>NUCLEOTIDE SEQUENCE [LARGE SCALE GENOMIC DNA]</scope>
    <source>
        <strain evidence="2">1</strain>
        <tissue evidence="2">Leaf</tissue>
    </source>
</reference>
<feature type="non-terminal residue" evidence="2">
    <location>
        <position position="42"/>
    </location>
</feature>